<sequence length="469" mass="51085">MFITLSLVVLPLGTAVMLSIVTALRLIILSLPFLHLFPGARAEKLCLEKSNIKNENTSQIVLSVGCSNGTASFDIGLGGESASDYGHIQLDYYCYHLNNMSLFRSENLKANIQVSSIPRQLESVDVQENSLCVFVCCAENTDEYEWYFTNGNGSTCSNKVDIGTAPAATSSIIEDYSTTATNNEWIAITESVTLSSSFGTTAELSSSSFSSDYFTTTTNNEWTAITESTTLSSTTSSSVGQIPFSSNVSEVGDVSEVTDTSVFLTTSDIGSSVTSSSSDVFPSNSSVDTTSTTTDFGDFFLIILISSGIFSFVLILILSLLAILWYLRKQTSLKSKFNQDLIIGMDHLLKLPEEHLKSTPSTYTICTDPIVCAASHNTDMKQIRAIPASHELYVACNKSIGTGINNNGLLEVLEKDTSYDLQHIHDVLSSRMPRDERQTGNCFKQDLLSQRPDITNPPSVYNEIGYITV</sequence>
<dbReference type="GeneID" id="109585768"/>
<reference evidence="3" key="1">
    <citation type="journal article" date="2010" name="Nature">
        <title>The Amphimedon queenslandica genome and the evolution of animal complexity.</title>
        <authorList>
            <person name="Srivastava M."/>
            <person name="Simakov O."/>
            <person name="Chapman J."/>
            <person name="Fahey B."/>
            <person name="Gauthier M.E."/>
            <person name="Mitros T."/>
            <person name="Richards G.S."/>
            <person name="Conaco C."/>
            <person name="Dacre M."/>
            <person name="Hellsten U."/>
            <person name="Larroux C."/>
            <person name="Putnam N.H."/>
            <person name="Stanke M."/>
            <person name="Adamska M."/>
            <person name="Darling A."/>
            <person name="Degnan S.M."/>
            <person name="Oakley T.H."/>
            <person name="Plachetzki D.C."/>
            <person name="Zhai Y."/>
            <person name="Adamski M."/>
            <person name="Calcino A."/>
            <person name="Cummins S.F."/>
            <person name="Goodstein D.M."/>
            <person name="Harris C."/>
            <person name="Jackson D.J."/>
            <person name="Leys S.P."/>
            <person name="Shu S."/>
            <person name="Woodcroft B.J."/>
            <person name="Vervoort M."/>
            <person name="Kosik K.S."/>
            <person name="Manning G."/>
            <person name="Degnan B.M."/>
            <person name="Rokhsar D.S."/>
        </authorList>
    </citation>
    <scope>NUCLEOTIDE SEQUENCE [LARGE SCALE GENOMIC DNA]</scope>
</reference>
<protein>
    <submittedName>
        <fullName evidence="2">Uncharacterized protein</fullName>
    </submittedName>
</protein>
<dbReference type="EnsemblMetazoa" id="XM_020001884.1">
    <property type="protein sequence ID" value="XP_019857443.1"/>
    <property type="gene ID" value="LOC109585768"/>
</dbReference>
<evidence type="ECO:0000256" key="1">
    <source>
        <dbReference type="SAM" id="Phobius"/>
    </source>
</evidence>
<dbReference type="Proteomes" id="UP000007879">
    <property type="component" value="Unassembled WGS sequence"/>
</dbReference>
<keyword evidence="3" id="KW-1185">Reference proteome</keyword>
<reference evidence="2" key="2">
    <citation type="submission" date="2024-06" db="UniProtKB">
        <authorList>
            <consortium name="EnsemblMetazoa"/>
        </authorList>
    </citation>
    <scope>IDENTIFICATION</scope>
</reference>
<dbReference type="RefSeq" id="XP_019857443.1">
    <property type="nucleotide sequence ID" value="XM_020001884.1"/>
</dbReference>
<evidence type="ECO:0000313" key="2">
    <source>
        <dbReference type="EnsemblMetazoa" id="XP_019857443.1"/>
    </source>
</evidence>
<evidence type="ECO:0000313" key="3">
    <source>
        <dbReference type="Proteomes" id="UP000007879"/>
    </source>
</evidence>
<keyword evidence="1" id="KW-1133">Transmembrane helix</keyword>
<dbReference type="KEGG" id="aqu:109585768"/>
<accession>A0AAN0JKY5</accession>
<name>A0AAN0JKY5_AMPQE</name>
<keyword evidence="1" id="KW-0472">Membrane</keyword>
<organism evidence="2 3">
    <name type="scientific">Amphimedon queenslandica</name>
    <name type="common">Sponge</name>
    <dbReference type="NCBI Taxonomy" id="400682"/>
    <lineage>
        <taxon>Eukaryota</taxon>
        <taxon>Metazoa</taxon>
        <taxon>Porifera</taxon>
        <taxon>Demospongiae</taxon>
        <taxon>Heteroscleromorpha</taxon>
        <taxon>Haplosclerida</taxon>
        <taxon>Niphatidae</taxon>
        <taxon>Amphimedon</taxon>
    </lineage>
</organism>
<proteinExistence type="predicted"/>
<keyword evidence="1" id="KW-0812">Transmembrane</keyword>
<dbReference type="AlphaFoldDB" id="A0AAN0JKY5"/>
<feature type="transmembrane region" description="Helical" evidence="1">
    <location>
        <begin position="299"/>
        <end position="327"/>
    </location>
</feature>